<evidence type="ECO:0000256" key="4">
    <source>
        <dbReference type="ARBA" id="ARBA00044511"/>
    </source>
</evidence>
<evidence type="ECO:0008006" key="9">
    <source>
        <dbReference type="Google" id="ProtNLM"/>
    </source>
</evidence>
<evidence type="ECO:0000256" key="5">
    <source>
        <dbReference type="PROSITE-ProRule" id="PRU00708"/>
    </source>
</evidence>
<name>A0A507CBS4_9FUNG</name>
<feature type="compositionally biased region" description="Low complexity" evidence="6">
    <location>
        <begin position="855"/>
        <end position="868"/>
    </location>
</feature>
<dbReference type="OrthoDB" id="185373at2759"/>
<protein>
    <recommendedName>
        <fullName evidence="9">Pentacotripeptide-repeat region of PRORP domain-containing protein</fullName>
    </recommendedName>
</protein>
<evidence type="ECO:0000256" key="1">
    <source>
        <dbReference type="ARBA" id="ARBA00006192"/>
    </source>
</evidence>
<dbReference type="Proteomes" id="UP000319731">
    <property type="component" value="Unassembled WGS sequence"/>
</dbReference>
<dbReference type="InterPro" id="IPR011990">
    <property type="entry name" value="TPR-like_helical_dom_sf"/>
</dbReference>
<evidence type="ECO:0000313" key="8">
    <source>
        <dbReference type="Proteomes" id="UP000319731"/>
    </source>
</evidence>
<reference evidence="7 8" key="1">
    <citation type="journal article" date="2019" name="Sci. Rep.">
        <title>Comparative genomics of chytrid fungi reveal insights into the obligate biotrophic and pathogenic lifestyle of Synchytrium endobioticum.</title>
        <authorList>
            <person name="van de Vossenberg B.T.L.H."/>
            <person name="Warris S."/>
            <person name="Nguyen H.D.T."/>
            <person name="van Gent-Pelzer M.P.E."/>
            <person name="Joly D.L."/>
            <person name="van de Geest H.C."/>
            <person name="Bonants P.J.M."/>
            <person name="Smith D.S."/>
            <person name="Levesque C.A."/>
            <person name="van der Lee T.A.J."/>
        </authorList>
    </citation>
    <scope>NUCLEOTIDE SEQUENCE [LARGE SCALE GENOMIC DNA]</scope>
    <source>
        <strain evidence="7 8">JEL517</strain>
    </source>
</reference>
<proteinExistence type="inferred from homology"/>
<evidence type="ECO:0000313" key="7">
    <source>
        <dbReference type="EMBL" id="TPX36941.1"/>
    </source>
</evidence>
<feature type="repeat" description="PPR" evidence="5">
    <location>
        <begin position="357"/>
        <end position="391"/>
    </location>
</feature>
<accession>A0A507CBS4</accession>
<sequence>MRGHSLLASLFLSMHKTRTLLGHSSLSSPTLSIFIRHRSSYGKRTKDGNSMSSFLQTVHDKMRADKSGGVEAEEVKSASTKVRYGGKRTREVNAKAVNPTPARVINSKLEPKKVDVLKSQVTASSSLSRADASTDLVKKPRKAARSPTLNPNLTVDQPRKKPIVTKEVDPIQLAWLRFESQCKKSDHGMTTTSITSFLTVLLSNKKLDLMVKALTRAKKLGIQPDIRWYELLLEACCQVESPRQALKVFKRMEADGISPSMECHATYMELLCSQGDFEQAKAYFASTYQPVPVKANEVANMTEGQSTSESLPPTIVNPPPDTLVYLRAMMGCARRKRAHEAQYWMDKLLSEPLVTPTSACFEALGQAYIEAGDLTGAEKVWDDMLNRSLIPPEQAIIATMNAYMKKGQAHKAVAFCERPIYLSLYDTVDVLAVRAVAYAQSGEVSRVFEIMQKLSALKCTIPSRNLERIVEGLSRNGFTTDAARLCSQGTPLSTYLILMEGFNREECPDEAAAILQTIRDSGMPLTTSMFATVIKGFAAANNVEAVERYFDQARDAGLVDAQLWKLALTSYVQVSDIDRALELVEAMTEQEGKEDVIPDIDPIFQLFESCIRARRWADAATSFGILSGIRGVESNPERVTRLLDMHANEFHHIACQLLRGDLEAESDGLLLSGPPLGLVLYKALTTATKPLPERLYRTAMNFYSQDQDLVAVVSTWTTMRNHITAPSATTVTTLLQAVVAQGGERTAKATLDMMTKEKLPLDIDGYRALLTLMGRSGKPKDAIALLVDMDSKGTQFGSVEWEILRDAFRRGHWKKEERYVVRFLEEHYPEVLDIADGDAVDSNNSSNDEEDGSGDESVVTSSVKPVSKGARPSPKVRVTHVV</sequence>
<dbReference type="EMBL" id="QEAO01000003">
    <property type="protein sequence ID" value="TPX36941.1"/>
    <property type="molecule type" value="Genomic_DNA"/>
</dbReference>
<evidence type="ECO:0000256" key="6">
    <source>
        <dbReference type="SAM" id="MobiDB-lite"/>
    </source>
</evidence>
<comment type="caution">
    <text evidence="7">The sequence shown here is derived from an EMBL/GenBank/DDBJ whole genome shotgun (WGS) entry which is preliminary data.</text>
</comment>
<evidence type="ECO:0000256" key="3">
    <source>
        <dbReference type="ARBA" id="ARBA00044493"/>
    </source>
</evidence>
<keyword evidence="2" id="KW-0677">Repeat</keyword>
<feature type="repeat" description="PPR" evidence="5">
    <location>
        <begin position="225"/>
        <end position="259"/>
    </location>
</feature>
<dbReference type="STRING" id="1806994.A0A507CBS4"/>
<organism evidence="7 8">
    <name type="scientific">Synchytrium microbalum</name>
    <dbReference type="NCBI Taxonomy" id="1806994"/>
    <lineage>
        <taxon>Eukaryota</taxon>
        <taxon>Fungi</taxon>
        <taxon>Fungi incertae sedis</taxon>
        <taxon>Chytridiomycota</taxon>
        <taxon>Chytridiomycota incertae sedis</taxon>
        <taxon>Chytridiomycetes</taxon>
        <taxon>Synchytriales</taxon>
        <taxon>Synchytriaceae</taxon>
        <taxon>Synchytrium</taxon>
    </lineage>
</organism>
<dbReference type="GeneID" id="42002197"/>
<comment type="function">
    <text evidence="3">Regulates mitochondrial small subunit maturation by controlling 15S rRNA 5'-end processing. Localizes to the 5' precursor of the 15S rRNA in a position that is subsequently occupied by mS47 in the mature yeast mtSSU. Uses structure and sequence-specific RNA recognition, binding to a single-stranded region of the precursor and specifically recognizing bases -6 to -1. The exchange of Ccm1 for mS47 is coupled to the irreversible removal of precursor rRNA that is accompanied by conformational changes of the mitoribosomal proteins uS5m and mS26. These conformational changes signal completion of 5'-end rRNA processing through protection of the mature 5'-end of the 15S rRNA and stabilization of mS47. The removal of the 5' precursor together with the dissociation of Ccm1 may be catalyzed by the 5'-3' exoribonuclease Pet127. Involved in the specific removal of group I introns in mitochondrial encoded transcripts.</text>
</comment>
<dbReference type="RefSeq" id="XP_031027012.1">
    <property type="nucleotide sequence ID" value="XM_031166900.1"/>
</dbReference>
<dbReference type="InterPro" id="IPR002885">
    <property type="entry name" value="PPR_rpt"/>
</dbReference>
<evidence type="ECO:0000256" key="2">
    <source>
        <dbReference type="ARBA" id="ARBA00022737"/>
    </source>
</evidence>
<keyword evidence="8" id="KW-1185">Reference proteome</keyword>
<feature type="region of interest" description="Disordered" evidence="6">
    <location>
        <begin position="835"/>
        <end position="882"/>
    </location>
</feature>
<comment type="similarity">
    <text evidence="1">Belongs to the CCM1 family.</text>
</comment>
<dbReference type="PANTHER" id="PTHR47447">
    <property type="entry name" value="OS03G0856100 PROTEIN"/>
    <property type="match status" value="1"/>
</dbReference>
<comment type="subunit">
    <text evidence="4">Binds to mitochondrial small subunit 15S rRNA.</text>
</comment>
<dbReference type="NCBIfam" id="TIGR00756">
    <property type="entry name" value="PPR"/>
    <property type="match status" value="1"/>
</dbReference>
<dbReference type="PROSITE" id="PS51375">
    <property type="entry name" value="PPR"/>
    <property type="match status" value="2"/>
</dbReference>
<dbReference type="Gene3D" id="1.25.40.10">
    <property type="entry name" value="Tetratricopeptide repeat domain"/>
    <property type="match status" value="4"/>
</dbReference>
<dbReference type="PANTHER" id="PTHR47447:SF17">
    <property type="entry name" value="OS12G0638900 PROTEIN"/>
    <property type="match status" value="1"/>
</dbReference>
<dbReference type="Pfam" id="PF13812">
    <property type="entry name" value="PPR_3"/>
    <property type="match status" value="1"/>
</dbReference>
<gene>
    <name evidence="7" type="ORF">SmJEL517_g00972</name>
</gene>
<dbReference type="Pfam" id="PF01535">
    <property type="entry name" value="PPR"/>
    <property type="match status" value="1"/>
</dbReference>
<dbReference type="AlphaFoldDB" id="A0A507CBS4"/>
<feature type="region of interest" description="Disordered" evidence="6">
    <location>
        <begin position="128"/>
        <end position="160"/>
    </location>
</feature>